<accession>F0X096</accession>
<proteinExistence type="predicted"/>
<sequence length="82" mass="9647">MEGMKEAKVTKNCLLSNPNRQQDLEYHAVRDAIFSFSYNVSLILNGWTYPFMKCDSKSRKLTDFEVIEWMLCDQTVTSSWKK</sequence>
<dbReference type="HOGENOM" id="CLU_2563189_0_0_1"/>
<dbReference type="EMBL" id="FR824512">
    <property type="protein sequence ID" value="CCA27178.1"/>
    <property type="molecule type" value="Genomic_DNA"/>
</dbReference>
<reference evidence="1" key="2">
    <citation type="submission" date="2011-02" db="EMBL/GenBank/DDBJ databases">
        <authorList>
            <person name="MacLean D."/>
        </authorList>
    </citation>
    <scope>NUCLEOTIDE SEQUENCE</scope>
</reference>
<gene>
    <name evidence="1" type="primary">AlNc14C470G11834</name>
    <name evidence="1" type="ORF">ALNC14_133220</name>
</gene>
<dbReference type="AlphaFoldDB" id="F0X096"/>
<reference evidence="1" key="1">
    <citation type="journal article" date="2011" name="PLoS Biol.">
        <title>Gene gain and loss during evolution of obligate parasitism in the white rust pathogen of Arabidopsis thaliana.</title>
        <authorList>
            <person name="Kemen E."/>
            <person name="Gardiner A."/>
            <person name="Schultz-Larsen T."/>
            <person name="Kemen A.C."/>
            <person name="Balmuth A.L."/>
            <person name="Robert-Seilaniantz A."/>
            <person name="Bailey K."/>
            <person name="Holub E."/>
            <person name="Studholme D.J."/>
            <person name="Maclean D."/>
            <person name="Jones J.D."/>
        </authorList>
    </citation>
    <scope>NUCLEOTIDE SEQUENCE</scope>
</reference>
<organism evidence="1">
    <name type="scientific">Albugo laibachii Nc14</name>
    <dbReference type="NCBI Taxonomy" id="890382"/>
    <lineage>
        <taxon>Eukaryota</taxon>
        <taxon>Sar</taxon>
        <taxon>Stramenopiles</taxon>
        <taxon>Oomycota</taxon>
        <taxon>Peronosporomycetes</taxon>
        <taxon>Albuginales</taxon>
        <taxon>Albuginaceae</taxon>
        <taxon>Albugo</taxon>
    </lineage>
</organism>
<protein>
    <submittedName>
        <fullName evidence="1">AlNc14C470G11834 protein</fullName>
    </submittedName>
</protein>
<evidence type="ECO:0000313" key="1">
    <source>
        <dbReference type="EMBL" id="CCA27178.1"/>
    </source>
</evidence>
<name>F0X096_9STRA</name>